<sequence>MPRVVGSDGRSIPLSMFNATSMPSEGSLGSNYTEDEERYVEELTRHTSPSQARSYHSAHQQPPRRNENRALQPHTEEPTEGHDTLQSDSGSIRPRLDPGRDLIHVPQMADKRYSWEND</sequence>
<feature type="compositionally biased region" description="Basic and acidic residues" evidence="1">
    <location>
        <begin position="64"/>
        <end position="85"/>
    </location>
</feature>
<evidence type="ECO:0000313" key="2">
    <source>
        <dbReference type="EMBL" id="KAJ6444342.1"/>
    </source>
</evidence>
<feature type="compositionally biased region" description="Basic and acidic residues" evidence="1">
    <location>
        <begin position="94"/>
        <end position="118"/>
    </location>
</feature>
<organism evidence="2 3">
    <name type="scientific">Purpureocillium lavendulum</name>
    <dbReference type="NCBI Taxonomy" id="1247861"/>
    <lineage>
        <taxon>Eukaryota</taxon>
        <taxon>Fungi</taxon>
        <taxon>Dikarya</taxon>
        <taxon>Ascomycota</taxon>
        <taxon>Pezizomycotina</taxon>
        <taxon>Sordariomycetes</taxon>
        <taxon>Hypocreomycetidae</taxon>
        <taxon>Hypocreales</taxon>
        <taxon>Ophiocordycipitaceae</taxon>
        <taxon>Purpureocillium</taxon>
    </lineage>
</organism>
<dbReference type="AlphaFoldDB" id="A0AB34FY62"/>
<feature type="region of interest" description="Disordered" evidence="1">
    <location>
        <begin position="1"/>
        <end position="118"/>
    </location>
</feature>
<comment type="caution">
    <text evidence="2">The sequence shown here is derived from an EMBL/GenBank/DDBJ whole genome shotgun (WGS) entry which is preliminary data.</text>
</comment>
<name>A0AB34FY62_9HYPO</name>
<protein>
    <submittedName>
        <fullName evidence="2">Hamartin</fullName>
    </submittedName>
</protein>
<keyword evidence="3" id="KW-1185">Reference proteome</keyword>
<gene>
    <name evidence="2" type="ORF">O9K51_02736</name>
</gene>
<feature type="compositionally biased region" description="Polar residues" evidence="1">
    <location>
        <begin position="17"/>
        <end position="32"/>
    </location>
</feature>
<feature type="compositionally biased region" description="Polar residues" evidence="1">
    <location>
        <begin position="46"/>
        <end position="60"/>
    </location>
</feature>
<evidence type="ECO:0000313" key="3">
    <source>
        <dbReference type="Proteomes" id="UP001163105"/>
    </source>
</evidence>
<accession>A0AB34FY62</accession>
<dbReference type="Proteomes" id="UP001163105">
    <property type="component" value="Unassembled WGS sequence"/>
</dbReference>
<evidence type="ECO:0000256" key="1">
    <source>
        <dbReference type="SAM" id="MobiDB-lite"/>
    </source>
</evidence>
<reference evidence="2" key="1">
    <citation type="submission" date="2023-01" db="EMBL/GenBank/DDBJ databases">
        <title>The growth and conidiation of Purpureocillium lavendulum are regulated by nitrogen source and histone H3K14 acetylation.</title>
        <authorList>
            <person name="Tang P."/>
            <person name="Han J."/>
            <person name="Zhang C."/>
            <person name="Tang P."/>
            <person name="Qi F."/>
            <person name="Zhang K."/>
            <person name="Liang L."/>
        </authorList>
    </citation>
    <scope>NUCLEOTIDE SEQUENCE</scope>
    <source>
        <strain evidence="2">YMF1.00683</strain>
    </source>
</reference>
<dbReference type="EMBL" id="JAQHRD010000002">
    <property type="protein sequence ID" value="KAJ6444342.1"/>
    <property type="molecule type" value="Genomic_DNA"/>
</dbReference>
<proteinExistence type="predicted"/>